<dbReference type="GO" id="GO:0004822">
    <property type="term" value="F:isoleucine-tRNA ligase activity"/>
    <property type="evidence" value="ECO:0007669"/>
    <property type="project" value="UniProtKB-EC"/>
</dbReference>
<gene>
    <name evidence="10" type="ORF">G7K_5405-t1</name>
</gene>
<evidence type="ECO:0000256" key="4">
    <source>
        <dbReference type="ARBA" id="ARBA00022840"/>
    </source>
</evidence>
<reference evidence="10 11" key="3">
    <citation type="journal article" date="2015" name="Genome Announc.">
        <title>Draft Genome Sequence of the Archiascomycetous Yeast Saitoella complicata.</title>
        <authorList>
            <person name="Yamauchi K."/>
            <person name="Kondo S."/>
            <person name="Hamamoto M."/>
            <person name="Takahashi Y."/>
            <person name="Ogura Y."/>
            <person name="Hayashi T."/>
            <person name="Nishida H."/>
        </authorList>
    </citation>
    <scope>NUCLEOTIDE SEQUENCE [LARGE SCALE GENOMIC DNA]</scope>
    <source>
        <strain evidence="10 11">NRRL Y-17804</strain>
    </source>
</reference>
<dbReference type="GO" id="GO:0032543">
    <property type="term" value="P:mitochondrial translation"/>
    <property type="evidence" value="ECO:0007669"/>
    <property type="project" value="TreeGrafter"/>
</dbReference>
<accession>A0A0E9NPE4</accession>
<dbReference type="Proteomes" id="UP000033140">
    <property type="component" value="Unassembled WGS sequence"/>
</dbReference>
<dbReference type="InterPro" id="IPR002301">
    <property type="entry name" value="Ile-tRNA-ligase"/>
</dbReference>
<evidence type="ECO:0000313" key="11">
    <source>
        <dbReference type="Proteomes" id="UP000033140"/>
    </source>
</evidence>
<dbReference type="InterPro" id="IPR002300">
    <property type="entry name" value="aa-tRNA-synth_Ia"/>
</dbReference>
<evidence type="ECO:0000256" key="5">
    <source>
        <dbReference type="ARBA" id="ARBA00022917"/>
    </source>
</evidence>
<evidence type="ECO:0000256" key="3">
    <source>
        <dbReference type="ARBA" id="ARBA00022741"/>
    </source>
</evidence>
<evidence type="ECO:0000256" key="2">
    <source>
        <dbReference type="ARBA" id="ARBA00022598"/>
    </source>
</evidence>
<dbReference type="GO" id="GO:0005739">
    <property type="term" value="C:mitochondrion"/>
    <property type="evidence" value="ECO:0007669"/>
    <property type="project" value="TreeGrafter"/>
</dbReference>
<dbReference type="GO" id="GO:0002161">
    <property type="term" value="F:aminoacyl-tRNA deacylase activity"/>
    <property type="evidence" value="ECO:0007669"/>
    <property type="project" value="InterPro"/>
</dbReference>
<dbReference type="EC" id="6.1.1.5" evidence="1"/>
<dbReference type="InterPro" id="IPR013155">
    <property type="entry name" value="M/V/L/I-tRNA-synth_anticd-bd"/>
</dbReference>
<evidence type="ECO:0000313" key="10">
    <source>
        <dbReference type="EMBL" id="GAO51300.1"/>
    </source>
</evidence>
<dbReference type="AlphaFoldDB" id="A0A0E9NPE4"/>
<dbReference type="InterPro" id="IPR050081">
    <property type="entry name" value="Ile-tRNA_ligase"/>
</dbReference>
<dbReference type="STRING" id="698492.A0A0E9NPE4"/>
<dbReference type="Gene3D" id="3.90.740.10">
    <property type="entry name" value="Valyl/Leucyl/Isoleucyl-tRNA synthetase, editing domain"/>
    <property type="match status" value="1"/>
</dbReference>
<feature type="domain" description="Aminoacyl-tRNA synthetase class Ia" evidence="8">
    <location>
        <begin position="8"/>
        <end position="608"/>
    </location>
</feature>
<dbReference type="GO" id="GO:0000049">
    <property type="term" value="F:tRNA binding"/>
    <property type="evidence" value="ECO:0007669"/>
    <property type="project" value="InterPro"/>
</dbReference>
<feature type="domain" description="Methionyl/Valyl/Leucyl/Isoleucyl-tRNA synthetase anticodon-binding" evidence="9">
    <location>
        <begin position="651"/>
        <end position="808"/>
    </location>
</feature>
<dbReference type="PANTHER" id="PTHR42765:SF1">
    <property type="entry name" value="ISOLEUCINE--TRNA LIGASE, MITOCHONDRIAL"/>
    <property type="match status" value="1"/>
</dbReference>
<keyword evidence="5" id="KW-0648">Protein biosynthesis</keyword>
<dbReference type="SUPFAM" id="SSF52374">
    <property type="entry name" value="Nucleotidylyl transferase"/>
    <property type="match status" value="1"/>
</dbReference>
<dbReference type="CDD" id="cd07960">
    <property type="entry name" value="Anticodon_Ia_Ile_BEm"/>
    <property type="match status" value="1"/>
</dbReference>
<dbReference type="InterPro" id="IPR014729">
    <property type="entry name" value="Rossmann-like_a/b/a_fold"/>
</dbReference>
<dbReference type="PRINTS" id="PR00984">
    <property type="entry name" value="TRNASYNTHILE"/>
</dbReference>
<evidence type="ECO:0000256" key="1">
    <source>
        <dbReference type="ARBA" id="ARBA00013165"/>
    </source>
</evidence>
<proteinExistence type="predicted"/>
<evidence type="ECO:0000256" key="7">
    <source>
        <dbReference type="ARBA" id="ARBA00032665"/>
    </source>
</evidence>
<comment type="caution">
    <text evidence="10">The sequence shown here is derived from an EMBL/GenBank/DDBJ whole genome shotgun (WGS) entry which is preliminary data.</text>
</comment>
<protein>
    <recommendedName>
        <fullName evidence="1">isoleucine--tRNA ligase</fullName>
        <ecNumber evidence="1">6.1.1.5</ecNumber>
    </recommendedName>
    <alternativeName>
        <fullName evidence="7">Isoleucyl-tRNA synthetase</fullName>
    </alternativeName>
</protein>
<organism evidence="10 11">
    <name type="scientific">Saitoella complicata (strain BCRC 22490 / CBS 7301 / JCM 7358 / NBRC 10748 / NRRL Y-17804)</name>
    <dbReference type="NCBI Taxonomy" id="698492"/>
    <lineage>
        <taxon>Eukaryota</taxon>
        <taxon>Fungi</taxon>
        <taxon>Dikarya</taxon>
        <taxon>Ascomycota</taxon>
        <taxon>Taphrinomycotina</taxon>
        <taxon>Taphrinomycotina incertae sedis</taxon>
        <taxon>Saitoella</taxon>
    </lineage>
</organism>
<evidence type="ECO:0000256" key="6">
    <source>
        <dbReference type="ARBA" id="ARBA00023146"/>
    </source>
</evidence>
<dbReference type="OMA" id="PVYWGTE"/>
<dbReference type="GO" id="GO:0006428">
    <property type="term" value="P:isoleucyl-tRNA aminoacylation"/>
    <property type="evidence" value="ECO:0007669"/>
    <property type="project" value="InterPro"/>
</dbReference>
<dbReference type="Gene3D" id="1.10.730.20">
    <property type="match status" value="1"/>
</dbReference>
<dbReference type="GO" id="GO:0005524">
    <property type="term" value="F:ATP binding"/>
    <property type="evidence" value="ECO:0007669"/>
    <property type="project" value="UniProtKB-KW"/>
</dbReference>
<dbReference type="InterPro" id="IPR009008">
    <property type="entry name" value="Val/Leu/Ile-tRNA-synth_edit"/>
</dbReference>
<keyword evidence="4" id="KW-0067">ATP-binding</keyword>
<dbReference type="SUPFAM" id="SSF50677">
    <property type="entry name" value="ValRS/IleRS/LeuRS editing domain"/>
    <property type="match status" value="1"/>
</dbReference>
<reference evidence="10 11" key="2">
    <citation type="journal article" date="2014" name="J. Gen. Appl. Microbiol.">
        <title>The early diverging ascomycetous budding yeast Saitoella complicata has three histone deacetylases belonging to the Clr6, Hos2, and Rpd3 lineages.</title>
        <authorList>
            <person name="Nishida H."/>
            <person name="Matsumoto T."/>
            <person name="Kondo S."/>
            <person name="Hamamoto M."/>
            <person name="Yoshikawa H."/>
        </authorList>
    </citation>
    <scope>NUCLEOTIDE SEQUENCE [LARGE SCALE GENOMIC DNA]</scope>
    <source>
        <strain evidence="10 11">NRRL Y-17804</strain>
    </source>
</reference>
<evidence type="ECO:0000259" key="9">
    <source>
        <dbReference type="Pfam" id="PF08264"/>
    </source>
</evidence>
<keyword evidence="3" id="KW-0547">Nucleotide-binding</keyword>
<evidence type="ECO:0000259" key="8">
    <source>
        <dbReference type="Pfam" id="PF00133"/>
    </source>
</evidence>
<keyword evidence="11" id="KW-1185">Reference proteome</keyword>
<dbReference type="SUPFAM" id="SSF47323">
    <property type="entry name" value="Anticodon-binding domain of a subclass of class I aminoacyl-tRNA synthetases"/>
    <property type="match status" value="1"/>
</dbReference>
<dbReference type="Pfam" id="PF08264">
    <property type="entry name" value="Anticodon_1"/>
    <property type="match status" value="1"/>
</dbReference>
<dbReference type="InterPro" id="IPR009080">
    <property type="entry name" value="tRNAsynth_Ia_anticodon-bd"/>
</dbReference>
<dbReference type="InterPro" id="IPR033708">
    <property type="entry name" value="Anticodon_Ile_BEm"/>
</dbReference>
<dbReference type="NCBIfam" id="TIGR00392">
    <property type="entry name" value="ileS"/>
    <property type="match status" value="1"/>
</dbReference>
<sequence>MMDHRMPTDIILRYRILQRDRVSFIPGWDCHGLPIELKALQGGEAPVKGKNGSQTISDAAAKPKMPPLEIRAAARKWADDAVAKQMASMREWGAMAEYQNHYRTMHLRYELNQLDVFKKMVKKGLIYRQFKPVYWSPSSKTALAEAELEYNEDHKSKAVYVKFPVTQLGDLEGVDGINKDALSALIWTTTPWTLPSNQAVAFNPEMDYTVVNTPSHGQLLVAEARLEALLPLLPEGTTTTSTSIPGTTLLRSAYTHPLLSSKPPSPFLSGDHVTSDSGTGLVHTAPGHGMEDYLACRSRGIETFSPVDDEGKFTSEALDGQLTGMSVQYEGNKAVVEMLKSKDVLLHESTYKHKYPYDWRTKQPIILRATAQWFADLTGIKNDSLNALDSVQMIPEVGRSRLTAFVKSRAEWCISRQRAWGVPIPVLYNVETDEALLTDTNIDHVVSILKEKGMDAWWSETDDEVFVAPEYRKEGQKWRRGYETMDVWFDSGTSWGVVEDQVGKRDGKPVADLYLEGSDQHRGWFQSSLLTHIAASDATTPVAPFSTVLTHGFVLDQKNRKMSKSIGNVVDPNVIIKGGTDKNKEPRLGVDVLRLWVASSEFTKDISIGKEILGHVTEGVRKIRTTARFLLGNLNDWDGKEVAYDELTSIDKFALLRLSKIEKEIRENYEQFAFNKATHSLLSYTNADLSAFYFDVVKDRLYADAPNSLSRRSVQTVLYHILRVYLAALSPLIPTFAEEVWANAGNIINPDSNSIFQVGWCETRKEWDVASLAKDYEMLADVRTSVGLAVEKARKNKHIRTALQAEVELVVENGSQAETFLKKYADELSCLFITSGANITTELKHAEGWEEKETLNILGNQVLAVVRQASREKCVRCWVYSAESEGGICKRCNSVVR</sequence>
<name>A0A0E9NPE4_SAICN</name>
<keyword evidence="2" id="KW-0436">Ligase</keyword>
<dbReference type="Gene3D" id="3.40.50.620">
    <property type="entry name" value="HUPs"/>
    <property type="match status" value="2"/>
</dbReference>
<reference evidence="10 11" key="1">
    <citation type="journal article" date="2011" name="J. Gen. Appl. Microbiol.">
        <title>Draft genome sequencing of the enigmatic yeast Saitoella complicata.</title>
        <authorList>
            <person name="Nishida H."/>
            <person name="Hamamoto M."/>
            <person name="Sugiyama J."/>
        </authorList>
    </citation>
    <scope>NUCLEOTIDE SEQUENCE [LARGE SCALE GENOMIC DNA]</scope>
    <source>
        <strain evidence="10 11">NRRL Y-17804</strain>
    </source>
</reference>
<dbReference type="PANTHER" id="PTHR42765">
    <property type="entry name" value="SOLEUCYL-TRNA SYNTHETASE"/>
    <property type="match status" value="1"/>
</dbReference>
<dbReference type="Pfam" id="PF00133">
    <property type="entry name" value="tRNA-synt_1"/>
    <property type="match status" value="1"/>
</dbReference>
<keyword evidence="6" id="KW-0030">Aminoacyl-tRNA synthetase</keyword>
<dbReference type="EMBL" id="BACD03000044">
    <property type="protein sequence ID" value="GAO51300.1"/>
    <property type="molecule type" value="Genomic_DNA"/>
</dbReference>